<feature type="compositionally biased region" description="Basic and acidic residues" evidence="1">
    <location>
        <begin position="409"/>
        <end position="425"/>
    </location>
</feature>
<evidence type="ECO:0000259" key="2">
    <source>
        <dbReference type="Pfam" id="PF15236"/>
    </source>
</evidence>
<feature type="region of interest" description="Disordered" evidence="1">
    <location>
        <begin position="409"/>
        <end position="455"/>
    </location>
</feature>
<feature type="compositionally biased region" description="Low complexity" evidence="1">
    <location>
        <begin position="224"/>
        <end position="235"/>
    </location>
</feature>
<dbReference type="KEGG" id="ccin:107265710"/>
<dbReference type="InterPro" id="IPR039183">
    <property type="entry name" value="CCD66"/>
</dbReference>
<accession>A0AAJ7BP77</accession>
<feature type="domain" description="CCDC66" evidence="2">
    <location>
        <begin position="276"/>
        <end position="420"/>
    </location>
</feature>
<dbReference type="PANTHER" id="PTHR22736:SF2">
    <property type="entry name" value="COILED-COIL DOMAIN-CONTAINING PROTEIN 66"/>
    <property type="match status" value="1"/>
</dbReference>
<dbReference type="GO" id="GO:0005929">
    <property type="term" value="C:cilium"/>
    <property type="evidence" value="ECO:0007669"/>
    <property type="project" value="TreeGrafter"/>
</dbReference>
<feature type="region of interest" description="Disordered" evidence="1">
    <location>
        <begin position="338"/>
        <end position="392"/>
    </location>
</feature>
<dbReference type="AlphaFoldDB" id="A0AAJ7BP77"/>
<organism evidence="3 4">
    <name type="scientific">Cephus cinctus</name>
    <name type="common">Wheat stem sawfly</name>
    <dbReference type="NCBI Taxonomy" id="211228"/>
    <lineage>
        <taxon>Eukaryota</taxon>
        <taxon>Metazoa</taxon>
        <taxon>Ecdysozoa</taxon>
        <taxon>Arthropoda</taxon>
        <taxon>Hexapoda</taxon>
        <taxon>Insecta</taxon>
        <taxon>Pterygota</taxon>
        <taxon>Neoptera</taxon>
        <taxon>Endopterygota</taxon>
        <taxon>Hymenoptera</taxon>
        <taxon>Cephoidea</taxon>
        <taxon>Cephidae</taxon>
        <taxon>Cephus</taxon>
    </lineage>
</organism>
<dbReference type="GeneID" id="107265710"/>
<evidence type="ECO:0000256" key="1">
    <source>
        <dbReference type="SAM" id="MobiDB-lite"/>
    </source>
</evidence>
<feature type="region of interest" description="Disordered" evidence="1">
    <location>
        <begin position="106"/>
        <end position="125"/>
    </location>
</feature>
<dbReference type="GO" id="GO:0060271">
    <property type="term" value="P:cilium assembly"/>
    <property type="evidence" value="ECO:0007669"/>
    <property type="project" value="TreeGrafter"/>
</dbReference>
<dbReference type="GO" id="GO:0005874">
    <property type="term" value="C:microtubule"/>
    <property type="evidence" value="ECO:0007669"/>
    <property type="project" value="TreeGrafter"/>
</dbReference>
<name>A0AAJ7BP77_CEPCN</name>
<proteinExistence type="predicted"/>
<dbReference type="RefSeq" id="XP_015590922.1">
    <property type="nucleotide sequence ID" value="XM_015735436.2"/>
</dbReference>
<feature type="compositionally biased region" description="Polar residues" evidence="1">
    <location>
        <begin position="598"/>
        <end position="613"/>
    </location>
</feature>
<evidence type="ECO:0000313" key="3">
    <source>
        <dbReference type="Proteomes" id="UP000694920"/>
    </source>
</evidence>
<dbReference type="InterPro" id="IPR040467">
    <property type="entry name" value="CCDC66_dom"/>
</dbReference>
<dbReference type="Pfam" id="PF15236">
    <property type="entry name" value="CCDC66"/>
    <property type="match status" value="1"/>
</dbReference>
<keyword evidence="3" id="KW-1185">Reference proteome</keyword>
<dbReference type="PANTHER" id="PTHR22736">
    <property type="entry name" value="COILED-COIL DOMAIN-CONTAINING PROTEIN 66"/>
    <property type="match status" value="1"/>
</dbReference>
<feature type="compositionally biased region" description="Basic and acidic residues" evidence="1">
    <location>
        <begin position="696"/>
        <end position="714"/>
    </location>
</feature>
<feature type="compositionally biased region" description="Low complexity" evidence="1">
    <location>
        <begin position="284"/>
        <end position="300"/>
    </location>
</feature>
<dbReference type="Proteomes" id="UP000694920">
    <property type="component" value="Unplaced"/>
</dbReference>
<gene>
    <name evidence="4" type="primary">LOC107265710</name>
</gene>
<feature type="compositionally biased region" description="Basic and acidic residues" evidence="1">
    <location>
        <begin position="477"/>
        <end position="493"/>
    </location>
</feature>
<feature type="region of interest" description="Disordered" evidence="1">
    <location>
        <begin position="589"/>
        <end position="727"/>
    </location>
</feature>
<protein>
    <submittedName>
        <fullName evidence="4">Myb-like protein X isoform X1</fullName>
    </submittedName>
</protein>
<feature type="region of interest" description="Disordered" evidence="1">
    <location>
        <begin position="281"/>
        <end position="307"/>
    </location>
</feature>
<dbReference type="GO" id="GO:0008017">
    <property type="term" value="F:microtubule binding"/>
    <property type="evidence" value="ECO:0007669"/>
    <property type="project" value="TreeGrafter"/>
</dbReference>
<feature type="compositionally biased region" description="Polar residues" evidence="1">
    <location>
        <begin position="649"/>
        <end position="659"/>
    </location>
</feature>
<feature type="compositionally biased region" description="Polar residues" evidence="1">
    <location>
        <begin position="208"/>
        <end position="218"/>
    </location>
</feature>
<feature type="region of interest" description="Disordered" evidence="1">
    <location>
        <begin position="146"/>
        <end position="241"/>
    </location>
</feature>
<evidence type="ECO:0000313" key="4">
    <source>
        <dbReference type="RefSeq" id="XP_015590922.1"/>
    </source>
</evidence>
<feature type="compositionally biased region" description="Polar residues" evidence="1">
    <location>
        <begin position="441"/>
        <end position="455"/>
    </location>
</feature>
<sequence length="832" mass="94922">MTGRLSLVEQKKLQWAKEREEMARLCGQWGSLKNCDPVRTTIRTYRTGTRMSLTETNGKQSQRGQYGSTISLKSLSMGNTGNSTVSLQTLNCPNGSLISLNDQTEFSKTARRRSPSLPPIHSKDQVQYLSQEQRELGVEGLRFYPQQQQQQHQRYQERDTSQINIRERYGSPREEREGETSGYASDSAEAALPQSNNGLLPGCKPTVMTESNWNSGNYYGTPESSLPPSRRLSAAKGGELNRPRWGGIWGQDLIRGDPPPPSWLERGLSRLDHTSQVLVINHDSASSPDSSTTGSAGSDSNKTYLRGQNIPVDADILQEREIKRQKALELQNAIKQQLEERDRQRKAEKERRLKEEREEEARIKRERDLEKERFEEEQRRSKEKENAKMKKAEAMREVLEAAERLAKEEKKLRRKRDESSDDNGKEININVYEPSKDNRLNKSSCSKNIDHPVQQNNYCCDNSMKENKQMNNQRECSNLDREKEKNPDKRDPDEPNQPTSIQLPVSKDVAIVLSGRLDDPEILKTANLQLVNLVVTPSPRNIENGANTLATGLTALVQSLGSPAGRKSSLKLGTSPRIVENRILTPSKYRTFNGRDFGTQTEANQDLQVLQDNTNKEVSIKERKEAVNANRRDVEKSTNTGPAEEMSMKNLTRSKSQPRPSLESRPRWNANRPGTRYRTQSEKDPHYQRRLRLRRRQVESSDEGSRSPSPDRRKPMNSKLKTRNSMRRKVKLDSYDADLSMDSLNSVVPLRIDKNGRVHVESTKVECDSKFHSNSDNSTDKSPTIKEANENMDSWCGREILSQLTSLRNGLLMKKKEWDPQRCIISPTPDFY</sequence>
<feature type="compositionally biased region" description="Basic and acidic residues" evidence="1">
    <location>
        <begin position="614"/>
        <end position="636"/>
    </location>
</feature>
<feature type="region of interest" description="Disordered" evidence="1">
    <location>
        <begin position="470"/>
        <end position="503"/>
    </location>
</feature>
<dbReference type="CDD" id="cd22249">
    <property type="entry name" value="UDM1_RNF168_RNF169-like"/>
    <property type="match status" value="1"/>
</dbReference>
<reference evidence="4" key="1">
    <citation type="submission" date="2025-08" db="UniProtKB">
        <authorList>
            <consortium name="RefSeq"/>
        </authorList>
    </citation>
    <scope>IDENTIFICATION</scope>
</reference>
<feature type="compositionally biased region" description="Basic and acidic residues" evidence="1">
    <location>
        <begin position="154"/>
        <end position="179"/>
    </location>
</feature>